<accession>A0ABU3ID69</accession>
<keyword evidence="9" id="KW-0804">Transcription</keyword>
<dbReference type="InterPro" id="IPR007167">
    <property type="entry name" value="Fe-transptr_FeoA-like"/>
</dbReference>
<keyword evidence="7" id="KW-0238">DNA-binding</keyword>
<dbReference type="Gene3D" id="1.10.10.10">
    <property type="entry name" value="Winged helix-like DNA-binding domain superfamily/Winged helix DNA-binding domain"/>
    <property type="match status" value="1"/>
</dbReference>
<reference evidence="13 14" key="1">
    <citation type="submission" date="2023-06" db="EMBL/GenBank/DDBJ databases">
        <title>Draft genome sequence of Gleimia hominis type strain CCUG 57540T.</title>
        <authorList>
            <person name="Salva-Serra F."/>
            <person name="Cardew S."/>
            <person name="Jensie Markopoulos S."/>
            <person name="Ohlen M."/>
            <person name="Inganas E."/>
            <person name="Svensson-Stadler L."/>
            <person name="Moore E.R.B."/>
        </authorList>
    </citation>
    <scope>NUCLEOTIDE SEQUENCE [LARGE SCALE GENOMIC DNA]</scope>
    <source>
        <strain evidence="13 14">CCUG 57540</strain>
    </source>
</reference>
<keyword evidence="5" id="KW-0678">Repressor</keyword>
<keyword evidence="14" id="KW-1185">Reference proteome</keyword>
<organism evidence="13 14">
    <name type="scientific">Gleimia hominis</name>
    <dbReference type="NCBI Taxonomy" id="595468"/>
    <lineage>
        <taxon>Bacteria</taxon>
        <taxon>Bacillati</taxon>
        <taxon>Actinomycetota</taxon>
        <taxon>Actinomycetes</taxon>
        <taxon>Actinomycetales</taxon>
        <taxon>Actinomycetaceae</taxon>
        <taxon>Gleimia</taxon>
    </lineage>
</organism>
<dbReference type="Gene3D" id="2.30.30.90">
    <property type="match status" value="1"/>
</dbReference>
<dbReference type="SUPFAM" id="SSF47979">
    <property type="entry name" value="Iron-dependent repressor protein, dimerization domain"/>
    <property type="match status" value="1"/>
</dbReference>
<dbReference type="EMBL" id="JASXSX010000003">
    <property type="protein sequence ID" value="MDT3767916.1"/>
    <property type="molecule type" value="Genomic_DNA"/>
</dbReference>
<dbReference type="SMART" id="SM00899">
    <property type="entry name" value="FeoA"/>
    <property type="match status" value="1"/>
</dbReference>
<dbReference type="InterPro" id="IPR001367">
    <property type="entry name" value="Fe_dep_repressor"/>
</dbReference>
<protein>
    <recommendedName>
        <fullName evidence="11">Manganese transport regulator</fullName>
    </recommendedName>
</protein>
<dbReference type="PROSITE" id="PS50944">
    <property type="entry name" value="HTH_DTXR"/>
    <property type="match status" value="1"/>
</dbReference>
<evidence type="ECO:0000256" key="6">
    <source>
        <dbReference type="ARBA" id="ARBA00023015"/>
    </source>
</evidence>
<dbReference type="Proteomes" id="UP001247542">
    <property type="component" value="Unassembled WGS sequence"/>
</dbReference>
<dbReference type="Gene3D" id="1.10.60.10">
    <property type="entry name" value="Iron dependent repressor, metal binding and dimerisation domain"/>
    <property type="match status" value="1"/>
</dbReference>
<evidence type="ECO:0000256" key="10">
    <source>
        <dbReference type="ARBA" id="ARBA00023211"/>
    </source>
</evidence>
<keyword evidence="8" id="KW-0010">Activator</keyword>
<proteinExistence type="inferred from homology"/>
<dbReference type="InterPro" id="IPR036388">
    <property type="entry name" value="WH-like_DNA-bd_sf"/>
</dbReference>
<keyword evidence="4" id="KW-0963">Cytoplasm</keyword>
<evidence type="ECO:0000256" key="3">
    <source>
        <dbReference type="ARBA" id="ARBA00011738"/>
    </source>
</evidence>
<evidence type="ECO:0000313" key="14">
    <source>
        <dbReference type="Proteomes" id="UP001247542"/>
    </source>
</evidence>
<evidence type="ECO:0000256" key="1">
    <source>
        <dbReference type="ARBA" id="ARBA00004496"/>
    </source>
</evidence>
<dbReference type="InterPro" id="IPR050536">
    <property type="entry name" value="DtxR_MntR_Metal-Reg"/>
</dbReference>
<name>A0ABU3ID69_9ACTO</name>
<keyword evidence="6" id="KW-0805">Transcription regulation</keyword>
<comment type="subcellular location">
    <subcellularLocation>
        <location evidence="1">Cytoplasm</location>
    </subcellularLocation>
</comment>
<evidence type="ECO:0000256" key="5">
    <source>
        <dbReference type="ARBA" id="ARBA00022491"/>
    </source>
</evidence>
<dbReference type="InterPro" id="IPR036390">
    <property type="entry name" value="WH_DNA-bd_sf"/>
</dbReference>
<dbReference type="InterPro" id="IPR038157">
    <property type="entry name" value="FeoA_core_dom"/>
</dbReference>
<evidence type="ECO:0000256" key="8">
    <source>
        <dbReference type="ARBA" id="ARBA00023159"/>
    </source>
</evidence>
<comment type="subunit">
    <text evidence="3">Homodimer.</text>
</comment>
<comment type="similarity">
    <text evidence="2">Belongs to the DtxR/MntR family.</text>
</comment>
<dbReference type="Pfam" id="PF04023">
    <property type="entry name" value="FeoA"/>
    <property type="match status" value="1"/>
</dbReference>
<dbReference type="InterPro" id="IPR022689">
    <property type="entry name" value="Iron_dep_repressor"/>
</dbReference>
<dbReference type="InterPro" id="IPR022687">
    <property type="entry name" value="HTH_DTXR"/>
</dbReference>
<gene>
    <name evidence="13" type="ORF">QS713_07570</name>
</gene>
<dbReference type="PANTHER" id="PTHR33238:SF11">
    <property type="entry name" value="TRANSCRIPTIONAL REGULATOR MNTR"/>
    <property type="match status" value="1"/>
</dbReference>
<evidence type="ECO:0000256" key="11">
    <source>
        <dbReference type="ARBA" id="ARBA00032593"/>
    </source>
</evidence>
<dbReference type="SMART" id="SM00529">
    <property type="entry name" value="HTH_DTXR"/>
    <property type="match status" value="1"/>
</dbReference>
<sequence length="224" mass="25176">MSNAKLSHSAEDYLKIIWKLKEWSDQPVSTTLLSETSGMRASTVSDAVKRLTASGLVKHAPYSSIALTPKGRKIAIAMVRRHRIIETFLVSHMGYRWDEVDDEAEHLEHAASDKLIDRMEEMLDYPTRDPHGDPIPDRDGNIAQLDAKPLTEAPKDVELKVERISDSDPKFLRFLKENDIHIGSTFQSIPAGEFSENVLIRLPKTQNPIPVGKSSAQLIWVSHS</sequence>
<dbReference type="InterPro" id="IPR036421">
    <property type="entry name" value="Fe_dep_repressor_sf"/>
</dbReference>
<evidence type="ECO:0000259" key="12">
    <source>
        <dbReference type="PROSITE" id="PS50944"/>
    </source>
</evidence>
<evidence type="ECO:0000256" key="2">
    <source>
        <dbReference type="ARBA" id="ARBA00007871"/>
    </source>
</evidence>
<evidence type="ECO:0000256" key="4">
    <source>
        <dbReference type="ARBA" id="ARBA00022490"/>
    </source>
</evidence>
<dbReference type="Pfam" id="PF02742">
    <property type="entry name" value="Fe_dep_repr_C"/>
    <property type="match status" value="1"/>
</dbReference>
<dbReference type="PANTHER" id="PTHR33238">
    <property type="entry name" value="IRON (METAL) DEPENDENT REPRESSOR, DTXR FAMILY"/>
    <property type="match status" value="1"/>
</dbReference>
<evidence type="ECO:0000256" key="9">
    <source>
        <dbReference type="ARBA" id="ARBA00023163"/>
    </source>
</evidence>
<dbReference type="SUPFAM" id="SSF46785">
    <property type="entry name" value="Winged helix' DNA-binding domain"/>
    <property type="match status" value="1"/>
</dbReference>
<comment type="caution">
    <text evidence="13">The sequence shown here is derived from an EMBL/GenBank/DDBJ whole genome shotgun (WGS) entry which is preliminary data.</text>
</comment>
<dbReference type="Pfam" id="PF01325">
    <property type="entry name" value="Fe_dep_repress"/>
    <property type="match status" value="1"/>
</dbReference>
<dbReference type="RefSeq" id="WP_102217240.1">
    <property type="nucleotide sequence ID" value="NZ_CP126963.1"/>
</dbReference>
<keyword evidence="10" id="KW-0464">Manganese</keyword>
<evidence type="ECO:0000313" key="13">
    <source>
        <dbReference type="EMBL" id="MDT3767916.1"/>
    </source>
</evidence>
<evidence type="ECO:0000256" key="7">
    <source>
        <dbReference type="ARBA" id="ARBA00023125"/>
    </source>
</evidence>
<feature type="domain" description="HTH dtxR-type" evidence="12">
    <location>
        <begin position="1"/>
        <end position="68"/>
    </location>
</feature>